<proteinExistence type="predicted"/>
<feature type="non-terminal residue" evidence="1">
    <location>
        <position position="104"/>
    </location>
</feature>
<dbReference type="EMBL" id="JBHTHM010001306">
    <property type="protein sequence ID" value="MFD0786359.1"/>
    <property type="molecule type" value="Genomic_DNA"/>
</dbReference>
<sequence>MGTPPTIDGAFARWLVARAGQALLGLRAELGFADPGALKSAGDKVSHDLIRTELARWRPGDAVLSEEDEGSRLAWAAEVSPEGVSRRTADRVWIVDPLDGTREF</sequence>
<organism evidence="1 2">
    <name type="scientific">Micromonospora azadirachtae</name>
    <dbReference type="NCBI Taxonomy" id="1970735"/>
    <lineage>
        <taxon>Bacteria</taxon>
        <taxon>Bacillati</taxon>
        <taxon>Actinomycetota</taxon>
        <taxon>Actinomycetes</taxon>
        <taxon>Micromonosporales</taxon>
        <taxon>Micromonosporaceae</taxon>
        <taxon>Micromonospora</taxon>
    </lineage>
</organism>
<accession>A0ABW3A6W3</accession>
<dbReference type="Gene3D" id="3.30.540.10">
    <property type="entry name" value="Fructose-1,6-Bisphosphatase, subunit A, domain 1"/>
    <property type="match status" value="1"/>
</dbReference>
<comment type="caution">
    <text evidence="1">The sequence shown here is derived from an EMBL/GenBank/DDBJ whole genome shotgun (WGS) entry which is preliminary data.</text>
</comment>
<name>A0ABW3A6W3_9ACTN</name>
<evidence type="ECO:0000313" key="1">
    <source>
        <dbReference type="EMBL" id="MFD0786359.1"/>
    </source>
</evidence>
<dbReference type="Proteomes" id="UP001597053">
    <property type="component" value="Unassembled WGS sequence"/>
</dbReference>
<keyword evidence="2" id="KW-1185">Reference proteome</keyword>
<dbReference type="InterPro" id="IPR000760">
    <property type="entry name" value="Inositol_monophosphatase-like"/>
</dbReference>
<reference evidence="2" key="1">
    <citation type="journal article" date="2019" name="Int. J. Syst. Evol. Microbiol.">
        <title>The Global Catalogue of Microorganisms (GCM) 10K type strain sequencing project: providing services to taxonomists for standard genome sequencing and annotation.</title>
        <authorList>
            <consortium name="The Broad Institute Genomics Platform"/>
            <consortium name="The Broad Institute Genome Sequencing Center for Infectious Disease"/>
            <person name="Wu L."/>
            <person name="Ma J."/>
        </authorList>
    </citation>
    <scope>NUCLEOTIDE SEQUENCE [LARGE SCALE GENOMIC DNA]</scope>
    <source>
        <strain evidence="2">JCM 32148</strain>
    </source>
</reference>
<protein>
    <submittedName>
        <fullName evidence="1">Inositol monophosphatase family protein</fullName>
    </submittedName>
</protein>
<gene>
    <name evidence="1" type="ORF">ACFQZ8_20870</name>
</gene>
<evidence type="ECO:0000313" key="2">
    <source>
        <dbReference type="Proteomes" id="UP001597053"/>
    </source>
</evidence>
<dbReference type="SUPFAM" id="SSF56655">
    <property type="entry name" value="Carbohydrate phosphatase"/>
    <property type="match status" value="1"/>
</dbReference>
<dbReference type="Pfam" id="PF00459">
    <property type="entry name" value="Inositol_P"/>
    <property type="match status" value="1"/>
</dbReference>